<dbReference type="AlphaFoldDB" id="A0A7W6NK13"/>
<keyword evidence="2" id="KW-1185">Reference proteome</keyword>
<sequence length="154" mass="17382">MQTMVAGHRRWTAEEDQLIRDQLAAGKKTTEIWLPHRSSSSIQTRACRLKLTDKQHPRKSSSYHPNPRAWSQSELALLVAGIAAGVPVRDIEIAGRSHRSLETMASRLGVRTASNTTTVKTRPCITCRRPIRSEHAGHRMCDRCRHTSEQYACI</sequence>
<dbReference type="Proteomes" id="UP000528286">
    <property type="component" value="Unassembled WGS sequence"/>
</dbReference>
<evidence type="ECO:0000313" key="1">
    <source>
        <dbReference type="EMBL" id="MBB4064074.1"/>
    </source>
</evidence>
<dbReference type="EMBL" id="JACIEZ010000002">
    <property type="protein sequence ID" value="MBB4064074.1"/>
    <property type="molecule type" value="Genomic_DNA"/>
</dbReference>
<gene>
    <name evidence="1" type="ORF">GGR23_001251</name>
</gene>
<accession>A0A7W6NK13</accession>
<proteinExistence type="predicted"/>
<organism evidence="1 2">
    <name type="scientific">Gellertiella hungarica</name>
    <dbReference type="NCBI Taxonomy" id="1572859"/>
    <lineage>
        <taxon>Bacteria</taxon>
        <taxon>Pseudomonadati</taxon>
        <taxon>Pseudomonadota</taxon>
        <taxon>Alphaproteobacteria</taxon>
        <taxon>Hyphomicrobiales</taxon>
        <taxon>Rhizobiaceae</taxon>
        <taxon>Gellertiella</taxon>
    </lineage>
</organism>
<protein>
    <recommendedName>
        <fullName evidence="3">Myb-like domain-containing protein</fullName>
    </recommendedName>
</protein>
<evidence type="ECO:0000313" key="2">
    <source>
        <dbReference type="Proteomes" id="UP000528286"/>
    </source>
</evidence>
<name>A0A7W6NK13_9HYPH</name>
<evidence type="ECO:0008006" key="3">
    <source>
        <dbReference type="Google" id="ProtNLM"/>
    </source>
</evidence>
<comment type="caution">
    <text evidence="1">The sequence shown here is derived from an EMBL/GenBank/DDBJ whole genome shotgun (WGS) entry which is preliminary data.</text>
</comment>
<dbReference type="RefSeq" id="WP_183365315.1">
    <property type="nucleotide sequence ID" value="NZ_JACIEZ010000002.1"/>
</dbReference>
<reference evidence="1 2" key="1">
    <citation type="submission" date="2020-08" db="EMBL/GenBank/DDBJ databases">
        <title>Genomic Encyclopedia of Type Strains, Phase IV (KMG-IV): sequencing the most valuable type-strain genomes for metagenomic binning, comparative biology and taxonomic classification.</title>
        <authorList>
            <person name="Goeker M."/>
        </authorList>
    </citation>
    <scope>NUCLEOTIDE SEQUENCE [LARGE SCALE GENOMIC DNA]</scope>
    <source>
        <strain evidence="1 2">DSM 29853</strain>
    </source>
</reference>